<organism evidence="7 8">
    <name type="scientific">Bacillus thuringiensis</name>
    <dbReference type="NCBI Taxonomy" id="1428"/>
    <lineage>
        <taxon>Bacteria</taxon>
        <taxon>Bacillati</taxon>
        <taxon>Bacillota</taxon>
        <taxon>Bacilli</taxon>
        <taxon>Bacillales</taxon>
        <taxon>Bacillaceae</taxon>
        <taxon>Bacillus</taxon>
        <taxon>Bacillus cereus group</taxon>
    </lineage>
</organism>
<dbReference type="AlphaFoldDB" id="A0A9X6SHK1"/>
<dbReference type="InterPro" id="IPR007829">
    <property type="entry name" value="TM2"/>
</dbReference>
<reference evidence="7 8" key="1">
    <citation type="submission" date="2017-09" db="EMBL/GenBank/DDBJ databases">
        <title>Large-scale bioinformatics analysis of Bacillus genomes uncovers conserved roles of natural products in bacterial physiology.</title>
        <authorList>
            <consortium name="Agbiome Team Llc"/>
            <person name="Bleich R.M."/>
            <person name="Kirk G.J."/>
            <person name="Santa Maria K.C."/>
            <person name="Allen S.E."/>
            <person name="Farag S."/>
            <person name="Shank E.A."/>
            <person name="Bowers A."/>
        </authorList>
    </citation>
    <scope>NUCLEOTIDE SEQUENCE [LARGE SCALE GENOMIC DNA]</scope>
    <source>
        <strain evidence="7 8">AFS015413</strain>
    </source>
</reference>
<dbReference type="InterPro" id="IPR050932">
    <property type="entry name" value="TM2D1-3-like"/>
</dbReference>
<feature type="transmembrane region" description="Helical" evidence="5">
    <location>
        <begin position="28"/>
        <end position="51"/>
    </location>
</feature>
<name>A0A9X6SHK1_BACTU</name>
<protein>
    <submittedName>
        <fullName evidence="7">NINE protein</fullName>
    </submittedName>
</protein>
<dbReference type="Proteomes" id="UP000220397">
    <property type="component" value="Unassembled WGS sequence"/>
</dbReference>
<evidence type="ECO:0000256" key="5">
    <source>
        <dbReference type="SAM" id="Phobius"/>
    </source>
</evidence>
<evidence type="ECO:0000313" key="7">
    <source>
        <dbReference type="EMBL" id="PFB10351.1"/>
    </source>
</evidence>
<comment type="caution">
    <text evidence="7">The sequence shown here is derived from an EMBL/GenBank/DDBJ whole genome shotgun (WGS) entry which is preliminary data.</text>
</comment>
<evidence type="ECO:0000313" key="8">
    <source>
        <dbReference type="Proteomes" id="UP000220397"/>
    </source>
</evidence>
<gene>
    <name evidence="7" type="ORF">CN398_00650</name>
</gene>
<dbReference type="GO" id="GO:0016020">
    <property type="term" value="C:membrane"/>
    <property type="evidence" value="ECO:0007669"/>
    <property type="project" value="UniProtKB-SubCell"/>
</dbReference>
<evidence type="ECO:0000256" key="3">
    <source>
        <dbReference type="ARBA" id="ARBA00022989"/>
    </source>
</evidence>
<dbReference type="PANTHER" id="PTHR21016:SF25">
    <property type="entry name" value="TM2 DOMAIN-CONTAINING PROTEIN DDB_G0277895-RELATED"/>
    <property type="match status" value="1"/>
</dbReference>
<proteinExistence type="predicted"/>
<evidence type="ECO:0000256" key="4">
    <source>
        <dbReference type="ARBA" id="ARBA00023136"/>
    </source>
</evidence>
<dbReference type="RefSeq" id="WP_042598336.1">
    <property type="nucleotide sequence ID" value="NZ_JABWHT010000004.1"/>
</dbReference>
<dbReference type="PANTHER" id="PTHR21016">
    <property type="entry name" value="BETA-AMYLOID BINDING PROTEIN-RELATED"/>
    <property type="match status" value="1"/>
</dbReference>
<keyword evidence="2 5" id="KW-0812">Transmembrane</keyword>
<evidence type="ECO:0000256" key="1">
    <source>
        <dbReference type="ARBA" id="ARBA00004141"/>
    </source>
</evidence>
<accession>A0A9X6SHK1</accession>
<feature type="domain" description="TM2" evidence="6">
    <location>
        <begin position="2"/>
        <end position="49"/>
    </location>
</feature>
<dbReference type="Pfam" id="PF05154">
    <property type="entry name" value="TM2"/>
    <property type="match status" value="1"/>
</dbReference>
<evidence type="ECO:0000256" key="2">
    <source>
        <dbReference type="ARBA" id="ARBA00022692"/>
    </source>
</evidence>
<sequence length="74" mass="8576">MKQKSTAWLLWLFLGVFGAHKFYTGNFISAITKLFTANWFFIGLFIDIFSINNDVDAANFRAIQQARMMKGMME</sequence>
<comment type="subcellular location">
    <subcellularLocation>
        <location evidence="1">Membrane</location>
        <topology evidence="1">Multi-pass membrane protein</topology>
    </subcellularLocation>
</comment>
<keyword evidence="3 5" id="KW-1133">Transmembrane helix</keyword>
<evidence type="ECO:0000259" key="6">
    <source>
        <dbReference type="Pfam" id="PF05154"/>
    </source>
</evidence>
<keyword evidence="4 5" id="KW-0472">Membrane</keyword>
<dbReference type="EMBL" id="NTUS01000005">
    <property type="protein sequence ID" value="PFB10351.1"/>
    <property type="molecule type" value="Genomic_DNA"/>
</dbReference>